<dbReference type="GO" id="GO:0016831">
    <property type="term" value="F:carboxy-lyase activity"/>
    <property type="evidence" value="ECO:0007669"/>
    <property type="project" value="InterPro"/>
</dbReference>
<gene>
    <name evidence="3" type="ORF">LCGC14_2516870</name>
</gene>
<accession>A0A0F9AXI1</accession>
<dbReference type="EMBL" id="LAZR01040504">
    <property type="protein sequence ID" value="KKL14319.1"/>
    <property type="molecule type" value="Genomic_DNA"/>
</dbReference>
<dbReference type="InterPro" id="IPR032466">
    <property type="entry name" value="Metal_Hydrolase"/>
</dbReference>
<feature type="domain" description="Amidohydrolase-related" evidence="2">
    <location>
        <begin position="73"/>
        <end position="278"/>
    </location>
</feature>
<dbReference type="InterPro" id="IPR006680">
    <property type="entry name" value="Amidohydro-rel"/>
</dbReference>
<protein>
    <recommendedName>
        <fullName evidence="2">Amidohydrolase-related domain-containing protein</fullName>
    </recommendedName>
</protein>
<dbReference type="InterPro" id="IPR032465">
    <property type="entry name" value="ACMSD"/>
</dbReference>
<reference evidence="3" key="1">
    <citation type="journal article" date="2015" name="Nature">
        <title>Complex archaea that bridge the gap between prokaryotes and eukaryotes.</title>
        <authorList>
            <person name="Spang A."/>
            <person name="Saw J.H."/>
            <person name="Jorgensen S.L."/>
            <person name="Zaremba-Niedzwiedzka K."/>
            <person name="Martijn J."/>
            <person name="Lind A.E."/>
            <person name="van Eijk R."/>
            <person name="Schleper C."/>
            <person name="Guy L."/>
            <person name="Ettema T.J."/>
        </authorList>
    </citation>
    <scope>NUCLEOTIDE SEQUENCE</scope>
</reference>
<dbReference type="Gene3D" id="3.20.20.140">
    <property type="entry name" value="Metal-dependent hydrolases"/>
    <property type="match status" value="1"/>
</dbReference>
<dbReference type="GO" id="GO:0016787">
    <property type="term" value="F:hydrolase activity"/>
    <property type="evidence" value="ECO:0007669"/>
    <property type="project" value="InterPro"/>
</dbReference>
<name>A0A0F9AXI1_9ZZZZ</name>
<dbReference type="SUPFAM" id="SSF51556">
    <property type="entry name" value="Metallo-dependent hydrolases"/>
    <property type="match status" value="1"/>
</dbReference>
<dbReference type="AlphaFoldDB" id="A0A0F9AXI1"/>
<evidence type="ECO:0000256" key="1">
    <source>
        <dbReference type="ARBA" id="ARBA00023239"/>
    </source>
</evidence>
<keyword evidence="1" id="KW-0456">Lyase</keyword>
<sequence>MSRNNFKIFDAHLHTYGIFLQPNESIIEYMDRFNVEKAIITTINRTKYHERQKETVSNIDKQFKIADIMDNFKKLMPKGQLDHQDVIDIANKNPKRFYKFFWFNPKIDPGEVETNYKILEEHFKNGFRGVKIHSAFNMVKVPRDVIKLISFMQDFDKKLIFYIHSLPKTAFFSGCSPKDIAKLAKRFPELRIIVGHAGYAMEYAIELGVTLIKYKNIFFETSCSLSFAIYNLIKTVGHKRILFGSDSPTASSLPLEIDKILTLPRTSKEIKQDILYYNVINLLKA</sequence>
<dbReference type="Pfam" id="PF04909">
    <property type="entry name" value="Amidohydro_2"/>
    <property type="match status" value="1"/>
</dbReference>
<evidence type="ECO:0000259" key="2">
    <source>
        <dbReference type="Pfam" id="PF04909"/>
    </source>
</evidence>
<dbReference type="PANTHER" id="PTHR21240">
    <property type="entry name" value="2-AMINO-3-CARBOXYLMUCONATE-6-SEMIALDEHYDE DECARBOXYLASE"/>
    <property type="match status" value="1"/>
</dbReference>
<evidence type="ECO:0000313" key="3">
    <source>
        <dbReference type="EMBL" id="KKL14319.1"/>
    </source>
</evidence>
<organism evidence="3">
    <name type="scientific">marine sediment metagenome</name>
    <dbReference type="NCBI Taxonomy" id="412755"/>
    <lineage>
        <taxon>unclassified sequences</taxon>
        <taxon>metagenomes</taxon>
        <taxon>ecological metagenomes</taxon>
    </lineage>
</organism>
<proteinExistence type="predicted"/>
<comment type="caution">
    <text evidence="3">The sequence shown here is derived from an EMBL/GenBank/DDBJ whole genome shotgun (WGS) entry which is preliminary data.</text>
</comment>